<organism evidence="2 3">
    <name type="scientific">Araneus ventricosus</name>
    <name type="common">Orbweaver spider</name>
    <name type="synonym">Epeira ventricosa</name>
    <dbReference type="NCBI Taxonomy" id="182803"/>
    <lineage>
        <taxon>Eukaryota</taxon>
        <taxon>Metazoa</taxon>
        <taxon>Ecdysozoa</taxon>
        <taxon>Arthropoda</taxon>
        <taxon>Chelicerata</taxon>
        <taxon>Arachnida</taxon>
        <taxon>Araneae</taxon>
        <taxon>Araneomorphae</taxon>
        <taxon>Entelegynae</taxon>
        <taxon>Araneoidea</taxon>
        <taxon>Araneidae</taxon>
        <taxon>Araneus</taxon>
    </lineage>
</organism>
<evidence type="ECO:0000313" key="3">
    <source>
        <dbReference type="Proteomes" id="UP000499080"/>
    </source>
</evidence>
<keyword evidence="3" id="KW-1185">Reference proteome</keyword>
<reference evidence="2 3" key="1">
    <citation type="journal article" date="2019" name="Sci. Rep.">
        <title>Orb-weaving spider Araneus ventricosus genome elucidates the spidroin gene catalogue.</title>
        <authorList>
            <person name="Kono N."/>
            <person name="Nakamura H."/>
            <person name="Ohtoshi R."/>
            <person name="Moran D.A.P."/>
            <person name="Shinohara A."/>
            <person name="Yoshida Y."/>
            <person name="Fujiwara M."/>
            <person name="Mori M."/>
            <person name="Tomita M."/>
            <person name="Arakawa K."/>
        </authorList>
    </citation>
    <scope>NUCLEOTIDE SEQUENCE [LARGE SCALE GENOMIC DNA]</scope>
</reference>
<proteinExistence type="predicted"/>
<evidence type="ECO:0000313" key="2">
    <source>
        <dbReference type="EMBL" id="GBM13857.1"/>
    </source>
</evidence>
<dbReference type="EMBL" id="BGPR01000335">
    <property type="protein sequence ID" value="GBM13857.1"/>
    <property type="molecule type" value="Genomic_DNA"/>
</dbReference>
<feature type="region of interest" description="Disordered" evidence="1">
    <location>
        <begin position="1"/>
        <end position="28"/>
    </location>
</feature>
<feature type="compositionally biased region" description="Basic residues" evidence="1">
    <location>
        <begin position="9"/>
        <end position="19"/>
    </location>
</feature>
<dbReference type="AlphaFoldDB" id="A0A4Y2DCK3"/>
<gene>
    <name evidence="2" type="ORF">AVEN_44117_1</name>
</gene>
<evidence type="ECO:0000256" key="1">
    <source>
        <dbReference type="SAM" id="MobiDB-lite"/>
    </source>
</evidence>
<comment type="caution">
    <text evidence="2">The sequence shown here is derived from an EMBL/GenBank/DDBJ whole genome shotgun (WGS) entry which is preliminary data.</text>
</comment>
<protein>
    <submittedName>
        <fullName evidence="2">Uncharacterized protein</fullName>
    </submittedName>
</protein>
<accession>A0A4Y2DCK3</accession>
<name>A0A4Y2DCK3_ARAVE</name>
<sequence>MMVAVTTNRMRRVDRKRGPRARESSSNKIKSIIFQMTQLIRESANYSKRRYRRMENARCKCNGENYDSQKLMSKCTLIVHRAQKVRMHGSEVTEREDQIPYA</sequence>
<dbReference type="Proteomes" id="UP000499080">
    <property type="component" value="Unassembled WGS sequence"/>
</dbReference>